<dbReference type="InterPro" id="IPR011990">
    <property type="entry name" value="TPR-like_helical_dom_sf"/>
</dbReference>
<accession>A0AAW1ST52</accession>
<dbReference type="GO" id="GO:0005634">
    <property type="term" value="C:nucleus"/>
    <property type="evidence" value="ECO:0007669"/>
    <property type="project" value="TreeGrafter"/>
</dbReference>
<dbReference type="InterPro" id="IPR044059">
    <property type="entry name" value="Csn1/TTC4_wheel"/>
</dbReference>
<name>A0AAW1ST52_9CHLO</name>
<evidence type="ECO:0000313" key="5">
    <source>
        <dbReference type="EMBL" id="KAK9854202.1"/>
    </source>
</evidence>
<dbReference type="CDD" id="cd21377">
    <property type="entry name" value="CTWD_Cns1-like"/>
    <property type="match status" value="1"/>
</dbReference>
<evidence type="ECO:0000256" key="1">
    <source>
        <dbReference type="ARBA" id="ARBA00022737"/>
    </source>
</evidence>
<dbReference type="Gene3D" id="1.25.40.10">
    <property type="entry name" value="Tetratricopeptide repeat domain"/>
    <property type="match status" value="1"/>
</dbReference>
<evidence type="ECO:0000256" key="2">
    <source>
        <dbReference type="ARBA" id="ARBA00022803"/>
    </source>
</evidence>
<evidence type="ECO:0000313" key="6">
    <source>
        <dbReference type="Proteomes" id="UP001485043"/>
    </source>
</evidence>
<comment type="caution">
    <text evidence="5">The sequence shown here is derived from an EMBL/GenBank/DDBJ whole genome shotgun (WGS) entry which is preliminary data.</text>
</comment>
<dbReference type="PANTHER" id="PTHR46035:SF1">
    <property type="entry name" value="TETRATRICOPEPTIDE REPEAT PROTEIN 4"/>
    <property type="match status" value="1"/>
</dbReference>
<dbReference type="Proteomes" id="UP001485043">
    <property type="component" value="Unassembled WGS sequence"/>
</dbReference>
<reference evidence="5 6" key="1">
    <citation type="journal article" date="2024" name="Nat. Commun.">
        <title>Phylogenomics reveals the evolutionary origins of lichenization in chlorophyte algae.</title>
        <authorList>
            <person name="Puginier C."/>
            <person name="Libourel C."/>
            <person name="Otte J."/>
            <person name="Skaloud P."/>
            <person name="Haon M."/>
            <person name="Grisel S."/>
            <person name="Petersen M."/>
            <person name="Berrin J.G."/>
            <person name="Delaux P.M."/>
            <person name="Dal Grande F."/>
            <person name="Keller J."/>
        </authorList>
    </citation>
    <scope>NUCLEOTIDE SEQUENCE [LARGE SCALE GENOMIC DNA]</scope>
    <source>
        <strain evidence="5 6">SAG 2523</strain>
    </source>
</reference>
<evidence type="ECO:0000259" key="4">
    <source>
        <dbReference type="Pfam" id="PF18972"/>
    </source>
</evidence>
<feature type="region of interest" description="Disordered" evidence="3">
    <location>
        <begin position="1"/>
        <end position="29"/>
    </location>
</feature>
<evidence type="ECO:0000256" key="3">
    <source>
        <dbReference type="SAM" id="MobiDB-lite"/>
    </source>
</evidence>
<dbReference type="SUPFAM" id="SSF48452">
    <property type="entry name" value="TPR-like"/>
    <property type="match status" value="1"/>
</dbReference>
<dbReference type="Pfam" id="PF18972">
    <property type="entry name" value="Wheel"/>
    <property type="match status" value="1"/>
</dbReference>
<protein>
    <recommendedName>
        <fullName evidence="4">Cns1/TTC4 wheel domain-containing protein</fullName>
    </recommendedName>
</protein>
<keyword evidence="6" id="KW-1185">Reference proteome</keyword>
<keyword evidence="2" id="KW-0802">TPR repeat</keyword>
<keyword evidence="1" id="KW-0677">Repeat</keyword>
<sequence length="372" mass="41669">MAEKSVLSSADEELPALFWDTSPGEDNPDQAALQALDEETTSDEKAESFKVRGNDALRRGVQMKKVFFLREALKAYSNGIAAGPEDKTLLGTLYSNRAQAHLILGNNRSALEDSKFALQQDPTTLKAYFRGTRAAMRLHEYAAAVQLAQDGLRADSTTAELQQMLQTAEAELTKQRLSQQKAEAEAIKAKAPAKRLAMAICQRRWQVGPPQFHVGSRKPFLDPEGMVHWPVLFFYPENMQSDAVEDFHEAETLGDHLDVMFGAGSEPLEWDTDHLYTRPQLRLYYLSHAAPPLKPEQLAQALHAGWPENGRQEAPQRYGAKAARWMHVEQDEPLGAVLSNDDYIVPGLPVFFIVPDQSRIQKQLLENELSLF</sequence>
<dbReference type="GO" id="GO:0030544">
    <property type="term" value="F:Hsp70 protein binding"/>
    <property type="evidence" value="ECO:0007669"/>
    <property type="project" value="TreeGrafter"/>
</dbReference>
<dbReference type="PANTHER" id="PTHR46035">
    <property type="entry name" value="TETRATRICOPEPTIDE REPEAT PROTEIN 4"/>
    <property type="match status" value="1"/>
</dbReference>
<gene>
    <name evidence="5" type="ORF">WJX84_000317</name>
</gene>
<dbReference type="GO" id="GO:0006457">
    <property type="term" value="P:protein folding"/>
    <property type="evidence" value="ECO:0007669"/>
    <property type="project" value="TreeGrafter"/>
</dbReference>
<dbReference type="GO" id="GO:0051879">
    <property type="term" value="F:Hsp90 protein binding"/>
    <property type="evidence" value="ECO:0007669"/>
    <property type="project" value="InterPro"/>
</dbReference>
<organism evidence="5 6">
    <name type="scientific">Apatococcus fuscideae</name>
    <dbReference type="NCBI Taxonomy" id="2026836"/>
    <lineage>
        <taxon>Eukaryota</taxon>
        <taxon>Viridiplantae</taxon>
        <taxon>Chlorophyta</taxon>
        <taxon>core chlorophytes</taxon>
        <taxon>Trebouxiophyceae</taxon>
        <taxon>Chlorellales</taxon>
        <taxon>Chlorellaceae</taxon>
        <taxon>Apatococcus</taxon>
    </lineage>
</organism>
<dbReference type="AlphaFoldDB" id="A0AAW1ST52"/>
<dbReference type="GO" id="GO:0005829">
    <property type="term" value="C:cytosol"/>
    <property type="evidence" value="ECO:0007669"/>
    <property type="project" value="TreeGrafter"/>
</dbReference>
<feature type="domain" description="Cns1/TTC4 wheel" evidence="4">
    <location>
        <begin position="222"/>
        <end position="286"/>
    </location>
</feature>
<dbReference type="EMBL" id="JALJOV010001111">
    <property type="protein sequence ID" value="KAK9854202.1"/>
    <property type="molecule type" value="Genomic_DNA"/>
</dbReference>
<proteinExistence type="predicted"/>